<dbReference type="Pfam" id="PF13676">
    <property type="entry name" value="TIR_2"/>
    <property type="match status" value="1"/>
</dbReference>
<gene>
    <name evidence="2" type="ORF">GRI89_02265</name>
</gene>
<dbReference type="InterPro" id="IPR035897">
    <property type="entry name" value="Toll_tir_struct_dom_sf"/>
</dbReference>
<reference evidence="2 3" key="1">
    <citation type="submission" date="2019-12" db="EMBL/GenBank/DDBJ databases">
        <title>Genomic-based taxomic classification of the family Erythrobacteraceae.</title>
        <authorList>
            <person name="Xu L."/>
        </authorList>
    </citation>
    <scope>NUCLEOTIDE SEQUENCE [LARGE SCALE GENOMIC DNA]</scope>
    <source>
        <strain evidence="2 3">MCCC 1K01500</strain>
    </source>
</reference>
<dbReference type="AlphaFoldDB" id="A0A6I4STW2"/>
<dbReference type="SUPFAM" id="SSF52200">
    <property type="entry name" value="Toll/Interleukin receptor TIR domain"/>
    <property type="match status" value="1"/>
</dbReference>
<dbReference type="OrthoDB" id="105971at2"/>
<proteinExistence type="predicted"/>
<dbReference type="InterPro" id="IPR000157">
    <property type="entry name" value="TIR_dom"/>
</dbReference>
<dbReference type="Proteomes" id="UP000433652">
    <property type="component" value="Unassembled WGS sequence"/>
</dbReference>
<accession>A0A6I4STW2</accession>
<dbReference type="EMBL" id="WTYM01000023">
    <property type="protein sequence ID" value="MXO58370.1"/>
    <property type="molecule type" value="Genomic_DNA"/>
</dbReference>
<dbReference type="RefSeq" id="WP_159791765.1">
    <property type="nucleotide sequence ID" value="NZ_WTYM01000023.1"/>
</dbReference>
<dbReference type="SUPFAM" id="SSF48452">
    <property type="entry name" value="TPR-like"/>
    <property type="match status" value="1"/>
</dbReference>
<feature type="domain" description="TIR" evidence="1">
    <location>
        <begin position="3"/>
        <end position="127"/>
    </location>
</feature>
<organism evidence="2 3">
    <name type="scientific">Croceibacterium salegens</name>
    <dbReference type="NCBI Taxonomy" id="1737568"/>
    <lineage>
        <taxon>Bacteria</taxon>
        <taxon>Pseudomonadati</taxon>
        <taxon>Pseudomonadota</taxon>
        <taxon>Alphaproteobacteria</taxon>
        <taxon>Sphingomonadales</taxon>
        <taxon>Erythrobacteraceae</taxon>
        <taxon>Croceibacterium</taxon>
    </lineage>
</organism>
<sequence>MLAGPDIFLSYNREDAERAKQFAQAFEGEGFDVWWDVALRSGEAYDQVTEDALRKSKAVVVLWSPRSVVSRWVRAEATLADRNKVLVPATIEPCDRPIMFELTQTAELSHWDGDPFDRAWQAFLADVQGFVERARAKEEPVAAQSIAAAAPFEDPRPGLAIMPFVNRSGQATDDLFAEGMAEDLIAALSMNRELRVISNSATRSYGESGYDVRQVGSELGAKYLLEGNIRRVGDNMRVTAQLVEAGSGEILWTQRFDRPLADMAALQEDMVVDVAAHLGVQVNKIEVERALRKPGNLTAWESMLRASALGLAQTIQSLQESLVESRRAVQLAPEFGLAHAQLAMNLSGNYWQVPGFRTEEIREEVYQAARQAIKLDSENPKVLVLAAQAVCLTGRWKEGQRWAERAVEINPDLEASHVAMVMVCNYFNRPQEALEHLDAIRRLAPRSGDAHIRAVQRAGALYMAGRYEEALEANRTAMMTAPEFPFAVKDMVIYNEKLGRREEALEALAELKAMWPGLTLEHVGRMHKGSVLNPTIADEYQALFATVWNAAEGA</sequence>
<evidence type="ECO:0000259" key="1">
    <source>
        <dbReference type="PROSITE" id="PS50104"/>
    </source>
</evidence>
<comment type="caution">
    <text evidence="2">The sequence shown here is derived from an EMBL/GenBank/DDBJ whole genome shotgun (WGS) entry which is preliminary data.</text>
</comment>
<dbReference type="Gene3D" id="1.25.40.10">
    <property type="entry name" value="Tetratricopeptide repeat domain"/>
    <property type="match status" value="1"/>
</dbReference>
<protein>
    <submittedName>
        <fullName evidence="2">TIR domain-containing protein</fullName>
    </submittedName>
</protein>
<name>A0A6I4STW2_9SPHN</name>
<keyword evidence="3" id="KW-1185">Reference proteome</keyword>
<dbReference type="InterPro" id="IPR011990">
    <property type="entry name" value="TPR-like_helical_dom_sf"/>
</dbReference>
<dbReference type="Gene3D" id="3.40.50.10140">
    <property type="entry name" value="Toll/interleukin-1 receptor homology (TIR) domain"/>
    <property type="match status" value="1"/>
</dbReference>
<dbReference type="GO" id="GO:0007165">
    <property type="term" value="P:signal transduction"/>
    <property type="evidence" value="ECO:0007669"/>
    <property type="project" value="InterPro"/>
</dbReference>
<dbReference type="PROSITE" id="PS50104">
    <property type="entry name" value="TIR"/>
    <property type="match status" value="1"/>
</dbReference>
<evidence type="ECO:0000313" key="3">
    <source>
        <dbReference type="Proteomes" id="UP000433652"/>
    </source>
</evidence>
<dbReference type="Gene3D" id="3.40.50.10610">
    <property type="entry name" value="ABC-type transport auxiliary lipoprotein component"/>
    <property type="match status" value="1"/>
</dbReference>
<evidence type="ECO:0000313" key="2">
    <source>
        <dbReference type="EMBL" id="MXO58370.1"/>
    </source>
</evidence>